<feature type="transmembrane region" description="Helical" evidence="2">
    <location>
        <begin position="6"/>
        <end position="23"/>
    </location>
</feature>
<keyword evidence="2" id="KW-0812">Transmembrane</keyword>
<evidence type="ECO:0000256" key="2">
    <source>
        <dbReference type="SAM" id="Phobius"/>
    </source>
</evidence>
<feature type="transmembrane region" description="Helical" evidence="2">
    <location>
        <begin position="372"/>
        <end position="391"/>
    </location>
</feature>
<sequence>MYRAHGLALPAMAVAVPLAAALLRRVSPAAIMLLGLAFLAVADAAGGFADSAATVGLLRVGHGLGAGLLAPATLAAAWRTVPAARVVWAAALAVGLMMAQALALLPIDEATSWRVTLQPYPMVTGVALALGAIYFVLCLRTGDPADARADWSLPWLPTLASSAAIALLAIGTTFSWMSAYVLPAAGLSLVLLLVLASFERVVGHAGRSAALVMIIVGMVVLPTAAQVTNVELRGLGGPGLSGLWLSFAVASAMAVVAAAVGARVAVERTHALVWAGLLLVVGGLVTVRLMVPVADGLPLIALFGLLSVGTALSVVASLRRAGPMSAVSAVSLCFSAVLIGYMLSVGIQFVWLRGVVPGPEMADALVGAVHEWALVAGFLVLAVIVYGAFLARQETVRAGAPAVAGPAAEAPDTPVPPPASVPEDTPPAHRSPSVRQELAMALLVPSQPTTTDKGDKGGADKNSTDRNGADKDGTDKDGTDKDGATDPAAPRQSEEKAGQATPPAGPDTPASPRLLHRHLPHDRPPGDETAPTASDHDRADDSAAGEPNGGISAAEPQAVTGDVIAAGDAGTQGKGEDVTREKTSGSPESPRKPQVEAPGAATGERAAPNGTPVAHGKGRSSDSGDQRG</sequence>
<feature type="transmembrane region" description="Helical" evidence="2">
    <location>
        <begin position="119"/>
        <end position="139"/>
    </location>
</feature>
<feature type="compositionally biased region" description="Basic and acidic residues" evidence="1">
    <location>
        <begin position="574"/>
        <end position="594"/>
    </location>
</feature>
<comment type="caution">
    <text evidence="3">The sequence shown here is derived from an EMBL/GenBank/DDBJ whole genome shotgun (WGS) entry which is preliminary data.</text>
</comment>
<keyword evidence="4" id="KW-1185">Reference proteome</keyword>
<evidence type="ECO:0000313" key="3">
    <source>
        <dbReference type="EMBL" id="GII97252.1"/>
    </source>
</evidence>
<evidence type="ECO:0000313" key="4">
    <source>
        <dbReference type="Proteomes" id="UP000606172"/>
    </source>
</evidence>
<evidence type="ECO:0008006" key="5">
    <source>
        <dbReference type="Google" id="ProtNLM"/>
    </source>
</evidence>
<keyword evidence="2" id="KW-0472">Membrane</keyword>
<protein>
    <recommendedName>
        <fullName evidence="5">MFS transporter</fullName>
    </recommendedName>
</protein>
<feature type="transmembrane region" description="Helical" evidence="2">
    <location>
        <begin position="30"/>
        <end position="48"/>
    </location>
</feature>
<evidence type="ECO:0000256" key="1">
    <source>
        <dbReference type="SAM" id="MobiDB-lite"/>
    </source>
</evidence>
<feature type="transmembrane region" description="Helical" evidence="2">
    <location>
        <begin position="330"/>
        <end position="352"/>
    </location>
</feature>
<name>A0A919RNX7_9ACTN</name>
<feature type="compositionally biased region" description="Basic and acidic residues" evidence="1">
    <location>
        <begin position="452"/>
        <end position="484"/>
    </location>
</feature>
<organism evidence="3 4">
    <name type="scientific">Sinosporangium siamense</name>
    <dbReference type="NCBI Taxonomy" id="1367973"/>
    <lineage>
        <taxon>Bacteria</taxon>
        <taxon>Bacillati</taxon>
        <taxon>Actinomycetota</taxon>
        <taxon>Actinomycetes</taxon>
        <taxon>Streptosporangiales</taxon>
        <taxon>Streptosporangiaceae</taxon>
        <taxon>Sinosporangium</taxon>
    </lineage>
</organism>
<feature type="transmembrane region" description="Helical" evidence="2">
    <location>
        <begin position="86"/>
        <end position="107"/>
    </location>
</feature>
<feature type="transmembrane region" description="Helical" evidence="2">
    <location>
        <begin position="210"/>
        <end position="228"/>
    </location>
</feature>
<feature type="transmembrane region" description="Helical" evidence="2">
    <location>
        <begin position="297"/>
        <end position="318"/>
    </location>
</feature>
<feature type="transmembrane region" description="Helical" evidence="2">
    <location>
        <begin position="60"/>
        <end position="79"/>
    </location>
</feature>
<feature type="compositionally biased region" description="Basic and acidic residues" evidence="1">
    <location>
        <begin position="619"/>
        <end position="628"/>
    </location>
</feature>
<accession>A0A919RNX7</accession>
<dbReference type="AlphaFoldDB" id="A0A919RNX7"/>
<feature type="region of interest" description="Disordered" evidence="1">
    <location>
        <begin position="404"/>
        <end position="433"/>
    </location>
</feature>
<feature type="transmembrane region" description="Helical" evidence="2">
    <location>
        <begin position="272"/>
        <end position="291"/>
    </location>
</feature>
<feature type="region of interest" description="Disordered" evidence="1">
    <location>
        <begin position="445"/>
        <end position="628"/>
    </location>
</feature>
<feature type="transmembrane region" description="Helical" evidence="2">
    <location>
        <begin position="177"/>
        <end position="198"/>
    </location>
</feature>
<reference evidence="3" key="1">
    <citation type="submission" date="2021-01" db="EMBL/GenBank/DDBJ databases">
        <title>Whole genome shotgun sequence of Sinosporangium siamense NBRC 109515.</title>
        <authorList>
            <person name="Komaki H."/>
            <person name="Tamura T."/>
        </authorList>
    </citation>
    <scope>NUCLEOTIDE SEQUENCE</scope>
    <source>
        <strain evidence="3">NBRC 109515</strain>
    </source>
</reference>
<keyword evidence="2" id="KW-1133">Transmembrane helix</keyword>
<dbReference type="Gene3D" id="1.20.1250.20">
    <property type="entry name" value="MFS general substrate transporter like domains"/>
    <property type="match status" value="1"/>
</dbReference>
<dbReference type="InterPro" id="IPR036259">
    <property type="entry name" value="MFS_trans_sf"/>
</dbReference>
<dbReference type="Proteomes" id="UP000606172">
    <property type="component" value="Unassembled WGS sequence"/>
</dbReference>
<gene>
    <name evidence="3" type="ORF">Ssi02_74830</name>
</gene>
<dbReference type="EMBL" id="BOOW01000056">
    <property type="protein sequence ID" value="GII97252.1"/>
    <property type="molecule type" value="Genomic_DNA"/>
</dbReference>
<feature type="transmembrane region" description="Helical" evidence="2">
    <location>
        <begin position="151"/>
        <end position="171"/>
    </location>
</feature>
<feature type="transmembrane region" description="Helical" evidence="2">
    <location>
        <begin position="240"/>
        <end position="260"/>
    </location>
</feature>
<proteinExistence type="predicted"/>